<dbReference type="EMBL" id="CP015163">
    <property type="protein sequence ID" value="AXB41161.1"/>
    <property type="molecule type" value="Genomic_DNA"/>
</dbReference>
<evidence type="ECO:0000256" key="7">
    <source>
        <dbReference type="SAM" id="Phobius"/>
    </source>
</evidence>
<dbReference type="Proteomes" id="UP000250434">
    <property type="component" value="Chromosome"/>
</dbReference>
<organism evidence="9 10">
    <name type="scientific">Amycolatopsis albispora</name>
    <dbReference type="NCBI Taxonomy" id="1804986"/>
    <lineage>
        <taxon>Bacteria</taxon>
        <taxon>Bacillati</taxon>
        <taxon>Actinomycetota</taxon>
        <taxon>Actinomycetes</taxon>
        <taxon>Pseudonocardiales</taxon>
        <taxon>Pseudonocardiaceae</taxon>
        <taxon>Amycolatopsis</taxon>
    </lineage>
</organism>
<proteinExistence type="inferred from homology"/>
<feature type="transmembrane region" description="Helical" evidence="7">
    <location>
        <begin position="278"/>
        <end position="298"/>
    </location>
</feature>
<keyword evidence="2" id="KW-1003">Cell membrane</keyword>
<evidence type="ECO:0000256" key="3">
    <source>
        <dbReference type="ARBA" id="ARBA00022692"/>
    </source>
</evidence>
<sequence length="440" mass="44311">MFRLALRSIRFRAGGFAASFVALFLGALILMTFASLLDTAPGADPASATTLDLVAGVVGGWGLIIVAFATGSTLTLLVRQRHREMALLRSVGATPAQTVLLVTGEAAVVAVVAGLAAVIPAAFGGELLLRLLIDTGQVAPGVGHRFGVFALTVGLGVTLVAAVLGAVVAARRAPNARRTTTTGQRLSRKRIAAGTLVLLAGLSCGVLTATVFAGGGLEVMAVAGQAVILSSIGLAVLSPALARAVVAVAGGPVRALTGVGGYLTVHTIRQRTTQFADGLVAVILFTGIATGTLYLQAIENSAGVVRAPEHQSVETLNFVVVGMISLFAAVLLVNTLTAAIIHRRAEFGVQRLAGSTPPQVLGMVSVEGALLAVTGILAGSLAAVAAIVPYSILRTGSVVPGESPLIYGIVVAIAALLTLGTSLGAARRAIRTPAIRAVTG</sequence>
<evidence type="ECO:0000256" key="4">
    <source>
        <dbReference type="ARBA" id="ARBA00022989"/>
    </source>
</evidence>
<feature type="transmembrane region" description="Helical" evidence="7">
    <location>
        <begin position="369"/>
        <end position="393"/>
    </location>
</feature>
<feature type="transmembrane region" description="Helical" evidence="7">
    <location>
        <begin position="146"/>
        <end position="170"/>
    </location>
</feature>
<dbReference type="RefSeq" id="WP_236808677.1">
    <property type="nucleotide sequence ID" value="NZ_CP015163.1"/>
</dbReference>
<keyword evidence="5 7" id="KW-0472">Membrane</keyword>
<name>A0A344KZD7_9PSEU</name>
<protein>
    <submittedName>
        <fullName evidence="9">Transmembrane transport protein</fullName>
    </submittedName>
</protein>
<dbReference type="GO" id="GO:0005886">
    <property type="term" value="C:plasma membrane"/>
    <property type="evidence" value="ECO:0007669"/>
    <property type="project" value="UniProtKB-SubCell"/>
</dbReference>
<dbReference type="InterPro" id="IPR003838">
    <property type="entry name" value="ABC3_permease_C"/>
</dbReference>
<feature type="transmembrane region" description="Helical" evidence="7">
    <location>
        <begin position="318"/>
        <end position="341"/>
    </location>
</feature>
<evidence type="ECO:0000313" key="9">
    <source>
        <dbReference type="EMBL" id="AXB41161.1"/>
    </source>
</evidence>
<feature type="domain" description="ABC3 transporter permease C-terminal" evidence="8">
    <location>
        <begin position="319"/>
        <end position="433"/>
    </location>
</feature>
<gene>
    <name evidence="9" type="ORF">A4R43_00395</name>
</gene>
<keyword evidence="4 7" id="KW-1133">Transmembrane helix</keyword>
<feature type="domain" description="ABC3 transporter permease C-terminal" evidence="8">
    <location>
        <begin position="62"/>
        <end position="173"/>
    </location>
</feature>
<comment type="subcellular location">
    <subcellularLocation>
        <location evidence="1">Cell membrane</location>
        <topology evidence="1">Multi-pass membrane protein</topology>
    </subcellularLocation>
</comment>
<dbReference type="GO" id="GO:0022857">
    <property type="term" value="F:transmembrane transporter activity"/>
    <property type="evidence" value="ECO:0007669"/>
    <property type="project" value="TreeGrafter"/>
</dbReference>
<dbReference type="Pfam" id="PF02687">
    <property type="entry name" value="FtsX"/>
    <property type="match status" value="2"/>
</dbReference>
<dbReference type="PANTHER" id="PTHR30572:SF4">
    <property type="entry name" value="ABC TRANSPORTER PERMEASE YTRF"/>
    <property type="match status" value="1"/>
</dbReference>
<keyword evidence="10" id="KW-1185">Reference proteome</keyword>
<dbReference type="PANTHER" id="PTHR30572">
    <property type="entry name" value="MEMBRANE COMPONENT OF TRANSPORTER-RELATED"/>
    <property type="match status" value="1"/>
</dbReference>
<feature type="transmembrane region" description="Helical" evidence="7">
    <location>
        <begin position="58"/>
        <end position="78"/>
    </location>
</feature>
<reference evidence="9 10" key="1">
    <citation type="submission" date="2016-04" db="EMBL/GenBank/DDBJ databases">
        <title>Complete genome sequence and analysis of deep-sea sediment isolate, Amycolatopsis sp. WP1.</title>
        <authorList>
            <person name="Wang H."/>
            <person name="Chen S."/>
            <person name="Wu Q."/>
        </authorList>
    </citation>
    <scope>NUCLEOTIDE SEQUENCE [LARGE SCALE GENOMIC DNA]</scope>
    <source>
        <strain evidence="9 10">WP1</strain>
    </source>
</reference>
<dbReference type="AlphaFoldDB" id="A0A344KZD7"/>
<comment type="similarity">
    <text evidence="6">Belongs to the ABC-4 integral membrane protein family.</text>
</comment>
<evidence type="ECO:0000256" key="2">
    <source>
        <dbReference type="ARBA" id="ARBA00022475"/>
    </source>
</evidence>
<evidence type="ECO:0000256" key="1">
    <source>
        <dbReference type="ARBA" id="ARBA00004651"/>
    </source>
</evidence>
<feature type="transmembrane region" description="Helical" evidence="7">
    <location>
        <begin position="405"/>
        <end position="426"/>
    </location>
</feature>
<evidence type="ECO:0000313" key="10">
    <source>
        <dbReference type="Proteomes" id="UP000250434"/>
    </source>
</evidence>
<evidence type="ECO:0000256" key="6">
    <source>
        <dbReference type="ARBA" id="ARBA00038076"/>
    </source>
</evidence>
<accession>A0A344KZD7</accession>
<feature type="transmembrane region" description="Helical" evidence="7">
    <location>
        <begin position="99"/>
        <end position="123"/>
    </location>
</feature>
<keyword evidence="3 7" id="KW-0812">Transmembrane</keyword>
<feature type="transmembrane region" description="Helical" evidence="7">
    <location>
        <begin position="219"/>
        <end position="237"/>
    </location>
</feature>
<evidence type="ECO:0000256" key="5">
    <source>
        <dbReference type="ARBA" id="ARBA00023136"/>
    </source>
</evidence>
<feature type="transmembrane region" description="Helical" evidence="7">
    <location>
        <begin position="191"/>
        <end position="213"/>
    </location>
</feature>
<dbReference type="InterPro" id="IPR050250">
    <property type="entry name" value="Macrolide_Exporter_MacB"/>
</dbReference>
<evidence type="ECO:0000259" key="8">
    <source>
        <dbReference type="Pfam" id="PF02687"/>
    </source>
</evidence>
<dbReference type="KEGG" id="aab:A4R43_00395"/>